<reference evidence="1 2" key="1">
    <citation type="submission" date="2020-04" db="EMBL/GenBank/DDBJ databases">
        <title>Perkinsus olseni comparative genomics.</title>
        <authorList>
            <person name="Bogema D.R."/>
        </authorList>
    </citation>
    <scope>NUCLEOTIDE SEQUENCE [LARGE SCALE GENOMIC DNA]</scope>
    <source>
        <strain evidence="1">00978-12</strain>
    </source>
</reference>
<organism evidence="1 2">
    <name type="scientific">Perkinsus olseni</name>
    <name type="common">Perkinsus atlanticus</name>
    <dbReference type="NCBI Taxonomy" id="32597"/>
    <lineage>
        <taxon>Eukaryota</taxon>
        <taxon>Sar</taxon>
        <taxon>Alveolata</taxon>
        <taxon>Perkinsozoa</taxon>
        <taxon>Perkinsea</taxon>
        <taxon>Perkinsida</taxon>
        <taxon>Perkinsidae</taxon>
        <taxon>Perkinsus</taxon>
    </lineage>
</organism>
<gene>
    <name evidence="1" type="ORF">FOZ60_006927</name>
</gene>
<evidence type="ECO:0000313" key="1">
    <source>
        <dbReference type="EMBL" id="KAF4694772.1"/>
    </source>
</evidence>
<name>A0A7J6PFJ8_PEROL</name>
<dbReference type="Proteomes" id="UP000541610">
    <property type="component" value="Unassembled WGS sequence"/>
</dbReference>
<accession>A0A7J6PFJ8</accession>
<proteinExistence type="predicted"/>
<comment type="caution">
    <text evidence="1">The sequence shown here is derived from an EMBL/GenBank/DDBJ whole genome shotgun (WGS) entry which is preliminary data.</text>
</comment>
<sequence length="66" mass="7099">MIHHTLCHDTAHAQASSDLLGGAFAAIPEKALQSSFCQGNEGIIRCSAAGRRWRRALLSQAWPGEP</sequence>
<dbReference type="EMBL" id="JABANP010000028">
    <property type="protein sequence ID" value="KAF4694772.1"/>
    <property type="molecule type" value="Genomic_DNA"/>
</dbReference>
<evidence type="ECO:0000313" key="2">
    <source>
        <dbReference type="Proteomes" id="UP000541610"/>
    </source>
</evidence>
<protein>
    <submittedName>
        <fullName evidence="1">Uncharacterized protein</fullName>
    </submittedName>
</protein>
<dbReference type="AlphaFoldDB" id="A0A7J6PFJ8"/>